<feature type="non-terminal residue" evidence="2">
    <location>
        <position position="1"/>
    </location>
</feature>
<feature type="compositionally biased region" description="Basic residues" evidence="1">
    <location>
        <begin position="269"/>
        <end position="280"/>
    </location>
</feature>
<proteinExistence type="predicted"/>
<feature type="compositionally biased region" description="Basic residues" evidence="1">
    <location>
        <begin position="1"/>
        <end position="11"/>
    </location>
</feature>
<name>A0A6J4RPR6_9ACTN</name>
<dbReference type="EMBL" id="CADCVH010000108">
    <property type="protein sequence ID" value="CAA9474758.1"/>
    <property type="molecule type" value="Genomic_DNA"/>
</dbReference>
<feature type="region of interest" description="Disordered" evidence="1">
    <location>
        <begin position="267"/>
        <end position="305"/>
    </location>
</feature>
<gene>
    <name evidence="2" type="ORF">AVDCRST_MAG02-4387</name>
</gene>
<evidence type="ECO:0000313" key="2">
    <source>
        <dbReference type="EMBL" id="CAA9474758.1"/>
    </source>
</evidence>
<feature type="region of interest" description="Disordered" evidence="1">
    <location>
        <begin position="1"/>
        <end position="43"/>
    </location>
</feature>
<protein>
    <submittedName>
        <fullName evidence="2">Uncharacterized protein</fullName>
    </submittedName>
</protein>
<feature type="region of interest" description="Disordered" evidence="1">
    <location>
        <begin position="61"/>
        <end position="137"/>
    </location>
</feature>
<evidence type="ECO:0000256" key="1">
    <source>
        <dbReference type="SAM" id="MobiDB-lite"/>
    </source>
</evidence>
<reference evidence="2" key="1">
    <citation type="submission" date="2020-02" db="EMBL/GenBank/DDBJ databases">
        <authorList>
            <person name="Meier V. D."/>
        </authorList>
    </citation>
    <scope>NUCLEOTIDE SEQUENCE</scope>
    <source>
        <strain evidence="2">AVDCRST_MAG02</strain>
    </source>
</reference>
<dbReference type="AlphaFoldDB" id="A0A6J4RPR6"/>
<sequence>DERGRHGRKRLSLGPEGHRRPRLSGAGLDQGARERPARARGPTHLLLPALILPLSHLPGRARGARARRPGSGGEAPDQRVRGLPAGRGRRAPRGLPRPDAARHGLRRPRLRHPNDAVDGLGGLDLHHQSGQPGLRTRGDAPVLEAARHLHPPGPRFHPPDGHPLARGLRGGDVYKDARRPLRVPAGRLGRGTLGGRLRGRDRRFKRPLLPRPRRPRAVQVDHAGGFRGDGPDVRRQHRAQLLRLQARQLRPGLRPARCGDRLHALALRHGAHGARGRRDQRRAGTPRRGQEGRRTGPQGRRRGRI</sequence>
<organism evidence="2">
    <name type="scientific">uncultured Rubrobacteraceae bacterium</name>
    <dbReference type="NCBI Taxonomy" id="349277"/>
    <lineage>
        <taxon>Bacteria</taxon>
        <taxon>Bacillati</taxon>
        <taxon>Actinomycetota</taxon>
        <taxon>Rubrobacteria</taxon>
        <taxon>Rubrobacterales</taxon>
        <taxon>Rubrobacteraceae</taxon>
        <taxon>environmental samples</taxon>
    </lineage>
</organism>
<feature type="non-terminal residue" evidence="2">
    <location>
        <position position="305"/>
    </location>
</feature>
<accession>A0A6J4RPR6</accession>